<dbReference type="InterPro" id="IPR011029">
    <property type="entry name" value="DEATH-like_dom_sf"/>
</dbReference>
<feature type="region of interest" description="Disordered" evidence="2">
    <location>
        <begin position="557"/>
        <end position="590"/>
    </location>
</feature>
<feature type="compositionally biased region" description="Polar residues" evidence="2">
    <location>
        <begin position="566"/>
        <end position="585"/>
    </location>
</feature>
<dbReference type="Gene3D" id="2.20.100.10">
    <property type="entry name" value="Thrombospondin type-1 (TSP1) repeat"/>
    <property type="match status" value="1"/>
</dbReference>
<evidence type="ECO:0000256" key="1">
    <source>
        <dbReference type="RuleBase" id="RU367033"/>
    </source>
</evidence>
<keyword evidence="5" id="KW-1185">Reference proteome</keyword>
<dbReference type="InterPro" id="IPR036383">
    <property type="entry name" value="TSP1_rpt_sf"/>
</dbReference>
<evidence type="ECO:0000259" key="3">
    <source>
        <dbReference type="PROSITE" id="PS51145"/>
    </source>
</evidence>
<proteinExistence type="inferred from homology"/>
<dbReference type="GO" id="GO:0005886">
    <property type="term" value="C:plasma membrane"/>
    <property type="evidence" value="ECO:0007669"/>
    <property type="project" value="UniProtKB-SubCell"/>
</dbReference>
<dbReference type="InterPro" id="IPR000884">
    <property type="entry name" value="TSP1_rpt"/>
</dbReference>
<dbReference type="GO" id="GO:0005042">
    <property type="term" value="F:netrin receptor activity"/>
    <property type="evidence" value="ECO:0007669"/>
    <property type="project" value="UniProtKB-UniRule"/>
</dbReference>
<dbReference type="PANTHER" id="PTHR12582:SF47">
    <property type="entry name" value="NETRIN RECEPTOR UNC-5"/>
    <property type="match status" value="1"/>
</dbReference>
<dbReference type="Pfam" id="PF00531">
    <property type="entry name" value="Death"/>
    <property type="match status" value="1"/>
</dbReference>
<dbReference type="InterPro" id="IPR000906">
    <property type="entry name" value="ZU5_dom"/>
</dbReference>
<keyword evidence="1" id="KW-0217">Developmental protein</keyword>
<sequence length="1027" mass="113943">MPECSKAASEAHCKMLNIFILVLLKISYSGLIAVTPPKVGNTTIDNYHGLPELNLSQNVPLDINISVLSMGPQTKLVLCQALCEHHVGSLKLKCRNRYQMHVHHFHSSSHPVKTNSVMITERLLVTIDEDTSNQETICYCHTDDKRNRNVISIRFSRNGIKHGPSKPLSHRTVTFHGSRLPAPLQWTFPISARNPMCFHDNTPVKTEASITNGTVEVTLPLKTSRSAGVYSCSADVPGLGRQWGKLIELIISGWSAWYVSSPCSAKCGPGFLVKRRSCLSKDRTTCKGPTFKTESCSRYCEESAPVFIQQPHVTFLNNNTVQMTCTAIHTQEFQLRPRCDVINGAMLRDKAHVTLVIDTHKDGSKTLVLTLHPPEKVWQGLELACCCEVVAWGFTTRSEKLDVQLARGHSTRQTLLAASHPTDPQHIVESTQRPGTPIIVLSFFITIYILVTKPYWMRSVRHDTTTVTTSTSRTTTSSMYSDPAIILHGSSCNPSREEYSRPQNPMTLSITPPEVRVFTRQLSQGKLSNSPRSTTKLCMMANEDIDEVGTTFDLNEESDLSRRGSSKSNASTLSALSSVSKQQCPRPSLPERADERLCAWGRIDHNGGQLVIPNTGISLYVPPSALPQGQEEVIYIAMMKRSAKYPQLRPGQALLSPAVVCGPEGLQFNEPVFLKLPHNAALKNGEIPHLEGKTRSGESTDATTWRTLESLDGDPESRPISYLDENSVEMMLTHFSDQTVVGEPEYLKIKVVPFLQCDGAQFDCRVQVYLIPRTKAALEEAILDASRVGLIQADTGKLFSLMNTSRDVRVKACLHEVDTKWKPVTPVQQALPFSQVWSSVEDMPNVTFGFAPIPDQPNLTTFRCNFEIQQYGETDLARIFVTYCIKDHEEEGAVGSSASTPTSSPQRKLERWDSSSTLGIGSEMQGPNENKIPRDIRIKLCIKLEPADNLMIGSWKDLAGKIPGITTDHIRYLEGRKVGDGPVGALIDYWETSLSEKIPLHQLAQLMEDIGRRDAAELVESIFSTAV</sequence>
<feature type="domain" description="ZU5" evidence="3">
    <location>
        <begin position="597"/>
        <end position="744"/>
    </location>
</feature>
<dbReference type="PROSITE" id="PS50092">
    <property type="entry name" value="TSP1"/>
    <property type="match status" value="1"/>
</dbReference>
<accession>A7RPN0</accession>
<feature type="compositionally biased region" description="Polar residues" evidence="2">
    <location>
        <begin position="896"/>
        <end position="906"/>
    </location>
</feature>
<dbReference type="Gene3D" id="2.60.220.30">
    <property type="match status" value="1"/>
</dbReference>
<dbReference type="PROSITE" id="PS51145">
    <property type="entry name" value="ZU5"/>
    <property type="match status" value="1"/>
</dbReference>
<dbReference type="SMART" id="SM00218">
    <property type="entry name" value="ZU5"/>
    <property type="match status" value="1"/>
</dbReference>
<dbReference type="SUPFAM" id="SSF47986">
    <property type="entry name" value="DEATH domain"/>
    <property type="match status" value="1"/>
</dbReference>
<gene>
    <name evidence="4" type="ORF">NEMVEDRAFT_v1g239810</name>
</gene>
<dbReference type="OMA" id="WEAKHQE"/>
<feature type="region of interest" description="Disordered" evidence="2">
    <location>
        <begin position="892"/>
        <end position="929"/>
    </location>
</feature>
<dbReference type="Gene3D" id="1.10.533.10">
    <property type="entry name" value="Death Domain, Fas"/>
    <property type="match status" value="1"/>
</dbReference>
<evidence type="ECO:0000256" key="2">
    <source>
        <dbReference type="SAM" id="MobiDB-lite"/>
    </source>
</evidence>
<evidence type="ECO:0000313" key="4">
    <source>
        <dbReference type="EMBL" id="EDO46601.1"/>
    </source>
</evidence>
<dbReference type="STRING" id="45351.A7RPN0"/>
<comment type="function">
    <text evidence="1">Receptor for netrin required for axon guidance. Mediates axon repulsion of neuronal growth cones in the developing nervous system upon ligand binding.</text>
</comment>
<dbReference type="AlphaFoldDB" id="A7RPN0"/>
<dbReference type="InParanoid" id="A7RPN0"/>
<keyword evidence="1" id="KW-0393">Immunoglobulin domain</keyword>
<comment type="subcellular location">
    <subcellularLocation>
        <location evidence="1">Cell membrane</location>
        <topology evidence="1">Single-pass type I membrane protein</topology>
    </subcellularLocation>
</comment>
<name>A7RPN0_NEMVE</name>
<dbReference type="InterPro" id="IPR000488">
    <property type="entry name" value="Death_dom"/>
</dbReference>
<dbReference type="HOGENOM" id="CLU_294989_0_0_1"/>
<organism evidence="4 5">
    <name type="scientific">Nematostella vectensis</name>
    <name type="common">Starlet sea anemone</name>
    <dbReference type="NCBI Taxonomy" id="45351"/>
    <lineage>
        <taxon>Eukaryota</taxon>
        <taxon>Metazoa</taxon>
        <taxon>Cnidaria</taxon>
        <taxon>Anthozoa</taxon>
        <taxon>Hexacorallia</taxon>
        <taxon>Actiniaria</taxon>
        <taxon>Edwardsiidae</taxon>
        <taxon>Nematostella</taxon>
    </lineage>
</organism>
<keyword evidence="1" id="KW-0675">Receptor</keyword>
<dbReference type="Proteomes" id="UP000001593">
    <property type="component" value="Unassembled WGS sequence"/>
</dbReference>
<reference evidence="4 5" key="1">
    <citation type="journal article" date="2007" name="Science">
        <title>Sea anemone genome reveals ancestral eumetazoan gene repertoire and genomic organization.</title>
        <authorList>
            <person name="Putnam N.H."/>
            <person name="Srivastava M."/>
            <person name="Hellsten U."/>
            <person name="Dirks B."/>
            <person name="Chapman J."/>
            <person name="Salamov A."/>
            <person name="Terry A."/>
            <person name="Shapiro H."/>
            <person name="Lindquist E."/>
            <person name="Kapitonov V.V."/>
            <person name="Jurka J."/>
            <person name="Genikhovich G."/>
            <person name="Grigoriev I.V."/>
            <person name="Lucas S.M."/>
            <person name="Steele R.E."/>
            <person name="Finnerty J.R."/>
            <person name="Technau U."/>
            <person name="Martindale M.Q."/>
            <person name="Rokhsar D.S."/>
        </authorList>
    </citation>
    <scope>NUCLEOTIDE SEQUENCE [LARGE SCALE GENOMIC DNA]</scope>
    <source>
        <strain evidence="5">CH2 X CH6</strain>
    </source>
</reference>
<dbReference type="EMBL" id="DS469526">
    <property type="protein sequence ID" value="EDO46601.1"/>
    <property type="molecule type" value="Genomic_DNA"/>
</dbReference>
<dbReference type="PANTHER" id="PTHR12582">
    <property type="entry name" value="NETRIN RECEPTOR UNC5"/>
    <property type="match status" value="1"/>
</dbReference>
<dbReference type="InterPro" id="IPR037936">
    <property type="entry name" value="UNC5A-D"/>
</dbReference>
<comment type="similarity">
    <text evidence="1">Belongs to the unc-5 family.</text>
</comment>
<dbReference type="SUPFAM" id="SSF82895">
    <property type="entry name" value="TSP-1 type 1 repeat"/>
    <property type="match status" value="1"/>
</dbReference>
<dbReference type="FunCoup" id="A7RPN0">
    <property type="interactions" value="112"/>
</dbReference>
<dbReference type="Pfam" id="PF00791">
    <property type="entry name" value="ZU5"/>
    <property type="match status" value="1"/>
</dbReference>
<dbReference type="eggNOG" id="KOG1480">
    <property type="taxonomic scope" value="Eukaryota"/>
</dbReference>
<protein>
    <recommendedName>
        <fullName evidence="1">Netrin receptor UNC5</fullName>
    </recommendedName>
</protein>
<evidence type="ECO:0000313" key="5">
    <source>
        <dbReference type="Proteomes" id="UP000001593"/>
    </source>
</evidence>